<dbReference type="AlphaFoldDB" id="A0A315Z750"/>
<name>A0A315Z750_SEDFL</name>
<dbReference type="Proteomes" id="UP000245535">
    <property type="component" value="Unassembled WGS sequence"/>
</dbReference>
<sequence length="117" mass="13564">MNRQRKNYPGDLRIAGTKDYGLILGNLMNYRNQLIRETDEQKVGDLFLKVSEKLKELGFQRASDATKRKAGRRKLGKFQDITLKKKEEVIDSAAKYWHQGKEKHELAKKSLKEAVSK</sequence>
<protein>
    <submittedName>
        <fullName evidence="1">Uncharacterized protein</fullName>
    </submittedName>
</protein>
<gene>
    <name evidence="1" type="ORF">BC781_10537</name>
</gene>
<accession>A0A315Z750</accession>
<keyword evidence="2" id="KW-1185">Reference proteome</keyword>
<dbReference type="OrthoDB" id="980549at2"/>
<dbReference type="RefSeq" id="WP_109620282.1">
    <property type="nucleotide sequence ID" value="NZ_QGDO01000005.1"/>
</dbReference>
<comment type="caution">
    <text evidence="1">The sequence shown here is derived from an EMBL/GenBank/DDBJ whole genome shotgun (WGS) entry which is preliminary data.</text>
</comment>
<evidence type="ECO:0000313" key="2">
    <source>
        <dbReference type="Proteomes" id="UP000245535"/>
    </source>
</evidence>
<dbReference type="EMBL" id="QGDO01000005">
    <property type="protein sequence ID" value="PWJ39974.1"/>
    <property type="molecule type" value="Genomic_DNA"/>
</dbReference>
<proteinExistence type="predicted"/>
<reference evidence="1 2" key="1">
    <citation type="submission" date="2018-03" db="EMBL/GenBank/DDBJ databases">
        <title>Genomic Encyclopedia of Archaeal and Bacterial Type Strains, Phase II (KMG-II): from individual species to whole genera.</title>
        <authorList>
            <person name="Goeker M."/>
        </authorList>
    </citation>
    <scope>NUCLEOTIDE SEQUENCE [LARGE SCALE GENOMIC DNA]</scope>
    <source>
        <strain evidence="1 2">DSM 28229</strain>
    </source>
</reference>
<organism evidence="1 2">
    <name type="scientific">Sediminitomix flava</name>
    <dbReference type="NCBI Taxonomy" id="379075"/>
    <lineage>
        <taxon>Bacteria</taxon>
        <taxon>Pseudomonadati</taxon>
        <taxon>Bacteroidota</taxon>
        <taxon>Cytophagia</taxon>
        <taxon>Cytophagales</taxon>
        <taxon>Flammeovirgaceae</taxon>
        <taxon>Sediminitomix</taxon>
    </lineage>
</organism>
<evidence type="ECO:0000313" key="1">
    <source>
        <dbReference type="EMBL" id="PWJ39974.1"/>
    </source>
</evidence>